<accession>A0A9W4I693</accession>
<feature type="compositionally biased region" description="Low complexity" evidence="1">
    <location>
        <begin position="981"/>
        <end position="993"/>
    </location>
</feature>
<reference evidence="3" key="1">
    <citation type="submission" date="2021-07" db="EMBL/GenBank/DDBJ databases">
        <authorList>
            <person name="Branca A.L. A."/>
        </authorList>
    </citation>
    <scope>NUCLEOTIDE SEQUENCE</scope>
</reference>
<feature type="compositionally biased region" description="Basic and acidic residues" evidence="1">
    <location>
        <begin position="390"/>
        <end position="401"/>
    </location>
</feature>
<evidence type="ECO:0000256" key="1">
    <source>
        <dbReference type="SAM" id="MobiDB-lite"/>
    </source>
</evidence>
<feature type="signal peptide" evidence="2">
    <location>
        <begin position="1"/>
        <end position="19"/>
    </location>
</feature>
<feature type="compositionally biased region" description="Polar residues" evidence="1">
    <location>
        <begin position="952"/>
        <end position="966"/>
    </location>
</feature>
<dbReference type="AlphaFoldDB" id="A0A9W4I693"/>
<feature type="region of interest" description="Disordered" evidence="1">
    <location>
        <begin position="167"/>
        <end position="191"/>
    </location>
</feature>
<feature type="compositionally biased region" description="Basic and acidic residues" evidence="1">
    <location>
        <begin position="772"/>
        <end position="788"/>
    </location>
</feature>
<sequence>MKGFIGGIPIALLAVAAQAQFVERQGQGIADTGNTVINGPSGKDADATFTNPYAPNIHENHQKHTSTKEDHSVNVKHTTEFYPEHHAPVVVEGPQVPGMGPFSKRHTPGGTALGGPSGNDGGQSFDMPTTVNVNTAVDENNQDDHSIGLTHKDSYYALPPWKRSFGHGHEGGTALGGPSGDDEGSSFSKSNTANIHTNVNEVNKDDHSIDLDHKDSYYGLPPWKRGLGHDHEGGTALGGPSGTDGGQSFDLSNTANIKTDVNEHNQDDHSIGLDHKDSYYGLPPWKRSFGHGHEDGTALGGPSGDDEGQSVSLPTTVDVNTAVNEHNQDDHSIDLKHKDAYYGLPPWKRSFGHDNGGGTALGGPSGDDEGQSVSLPTTVDVTTSVHDVNKDDHSIGLDHTDSYGLPPWKRGLGPEHGGTALGGPSGDDGGQSFDLSNTANIKTDVNDVNKDSHAIDLKHTDINGPGGPGPWGPHHGGWGPHHDVDLNSIKQENNGPAAGGVGPFNRRSTEHWPHPHPGYWGPEEDFDLNAIKQVNNGPAAGGVGPFNRRSTEHWPHPHPGYWAPEEDFDINTINQVNNGPSAGGVGGFARRSTEGWEHPHPHPHPGYWAPEVDHDINTINQVNNGPAAGGVGPFNRRSTENWPHPHPHPYWAPEEDFDINSIKQINNGPAAGGVGPFNRRSTEGWEHPHPHPHPGYWAPEEDFDLNAIKQVNNGPSAGAVGPFGRRAFAPTRESTGGDGTALGGPSNDDDDGTAYSDPTNVDSNTDVDEHSEDNHAVKEDVTHIHHPDGPYGASPSHEEAPPSPPSEDHSEGPPASFSSKESAPPREENGECSAQVHEVVRTVTKTQYKTAMATRVLYQSAPSMETSAVPMANTAQQSAQVDPKIMTSAVPMANTAQQSAQVDPKMMSYAVSAPVPASSDALDRGYDYASQRPNSHAASYSMIPVHVPMASPASSGTSMATPSGTHGLNMPTGVDAEKKAAASSSAAASPSNSHGANTVFMGAAPRLSGGLVSAATAVMGVLAFIL</sequence>
<feature type="compositionally biased region" description="Gly residues" evidence="1">
    <location>
        <begin position="235"/>
        <end position="245"/>
    </location>
</feature>
<organism evidence="3 4">
    <name type="scientific">Penicillium salamii</name>
    <dbReference type="NCBI Taxonomy" id="1612424"/>
    <lineage>
        <taxon>Eukaryota</taxon>
        <taxon>Fungi</taxon>
        <taxon>Dikarya</taxon>
        <taxon>Ascomycota</taxon>
        <taxon>Pezizomycotina</taxon>
        <taxon>Eurotiomycetes</taxon>
        <taxon>Eurotiomycetidae</taxon>
        <taxon>Eurotiales</taxon>
        <taxon>Aspergillaceae</taxon>
        <taxon>Penicillium</taxon>
    </lineage>
</organism>
<feature type="region of interest" description="Disordered" evidence="1">
    <location>
        <begin position="229"/>
        <end position="249"/>
    </location>
</feature>
<feature type="region of interest" description="Disordered" evidence="1">
    <location>
        <begin position="353"/>
        <end position="374"/>
    </location>
</feature>
<feature type="region of interest" description="Disordered" evidence="1">
    <location>
        <begin position="102"/>
        <end position="128"/>
    </location>
</feature>
<feature type="compositionally biased region" description="Gly residues" evidence="1">
    <location>
        <begin position="111"/>
        <end position="121"/>
    </location>
</feature>
<feature type="chain" id="PRO_5040998917" description="GPI anchored protein" evidence="2">
    <location>
        <begin position="20"/>
        <end position="1026"/>
    </location>
</feature>
<feature type="compositionally biased region" description="Gly residues" evidence="1">
    <location>
        <begin position="414"/>
        <end position="429"/>
    </location>
</feature>
<proteinExistence type="predicted"/>
<feature type="compositionally biased region" description="Basic and acidic residues" evidence="1">
    <location>
        <begin position="796"/>
        <end position="811"/>
    </location>
</feature>
<feature type="compositionally biased region" description="Basic and acidic residues" evidence="1">
    <location>
        <begin position="680"/>
        <end position="689"/>
    </location>
</feature>
<feature type="region of interest" description="Disordered" evidence="1">
    <location>
        <begin position="457"/>
        <end position="500"/>
    </location>
</feature>
<feature type="region of interest" description="Disordered" evidence="1">
    <location>
        <begin position="625"/>
        <end position="650"/>
    </location>
</feature>
<evidence type="ECO:0008006" key="5">
    <source>
        <dbReference type="Google" id="ProtNLM"/>
    </source>
</evidence>
<keyword evidence="2" id="KW-0732">Signal</keyword>
<feature type="compositionally biased region" description="Gly residues" evidence="1">
    <location>
        <begin position="354"/>
        <end position="365"/>
    </location>
</feature>
<feature type="region of interest" description="Disordered" evidence="1">
    <location>
        <begin position="667"/>
        <end position="835"/>
    </location>
</feature>
<gene>
    <name evidence="3" type="ORF">PSALAMII_LOCUS534</name>
</gene>
<dbReference type="EMBL" id="CAJVPD010000022">
    <property type="protein sequence ID" value="CAG8242748.1"/>
    <property type="molecule type" value="Genomic_DNA"/>
</dbReference>
<feature type="region of interest" description="Disordered" evidence="1">
    <location>
        <begin position="952"/>
        <end position="995"/>
    </location>
</feature>
<feature type="region of interest" description="Disordered" evidence="1">
    <location>
        <begin position="291"/>
        <end position="312"/>
    </location>
</feature>
<feature type="region of interest" description="Disordered" evidence="1">
    <location>
        <begin position="390"/>
        <end position="437"/>
    </location>
</feature>
<evidence type="ECO:0000313" key="3">
    <source>
        <dbReference type="EMBL" id="CAG8242748.1"/>
    </source>
</evidence>
<dbReference type="OrthoDB" id="1577640at2759"/>
<evidence type="ECO:0000256" key="2">
    <source>
        <dbReference type="SAM" id="SignalP"/>
    </source>
</evidence>
<dbReference type="Proteomes" id="UP001152592">
    <property type="component" value="Unassembled WGS sequence"/>
</dbReference>
<name>A0A9W4I693_9EURO</name>
<protein>
    <recommendedName>
        <fullName evidence="5">GPI anchored protein</fullName>
    </recommendedName>
</protein>
<comment type="caution">
    <text evidence="3">The sequence shown here is derived from an EMBL/GenBank/DDBJ whole genome shotgun (WGS) entry which is preliminary data.</text>
</comment>
<evidence type="ECO:0000313" key="4">
    <source>
        <dbReference type="Proteomes" id="UP001152592"/>
    </source>
</evidence>